<comment type="caution">
    <text evidence="2">The sequence shown here is derived from an EMBL/GenBank/DDBJ whole genome shotgun (WGS) entry which is preliminary data.</text>
</comment>
<keyword evidence="3" id="KW-1185">Reference proteome</keyword>
<feature type="compositionally biased region" description="Polar residues" evidence="1">
    <location>
        <begin position="78"/>
        <end position="100"/>
    </location>
</feature>
<evidence type="ECO:0000313" key="2">
    <source>
        <dbReference type="EMBL" id="KAH6833517.1"/>
    </source>
</evidence>
<dbReference type="AlphaFoldDB" id="A0AAD4PC82"/>
<name>A0AAD4PC82_PERFH</name>
<dbReference type="Proteomes" id="UP001190926">
    <property type="component" value="Unassembled WGS sequence"/>
</dbReference>
<reference evidence="2 3" key="1">
    <citation type="journal article" date="2021" name="Nat. Commun.">
        <title>Incipient diploidization of the medicinal plant Perilla within 10,000 years.</title>
        <authorList>
            <person name="Zhang Y."/>
            <person name="Shen Q."/>
            <person name="Leng L."/>
            <person name="Zhang D."/>
            <person name="Chen S."/>
            <person name="Shi Y."/>
            <person name="Ning Z."/>
            <person name="Chen S."/>
        </authorList>
    </citation>
    <scope>NUCLEOTIDE SEQUENCE [LARGE SCALE GENOMIC DNA]</scope>
    <source>
        <strain evidence="3">cv. PC099</strain>
    </source>
</reference>
<dbReference type="EMBL" id="SDAM02000057">
    <property type="protein sequence ID" value="KAH6833517.1"/>
    <property type="molecule type" value="Genomic_DNA"/>
</dbReference>
<gene>
    <name evidence="2" type="ORF">C2S53_004896</name>
</gene>
<dbReference type="InterPro" id="IPR007789">
    <property type="entry name" value="DUF688"/>
</dbReference>
<dbReference type="PANTHER" id="PTHR33671">
    <property type="entry name" value="N-METHYLTRANSFERASE, PUTATIVE (DUF688)-RELATED"/>
    <property type="match status" value="1"/>
</dbReference>
<dbReference type="PANTHER" id="PTHR33671:SF2">
    <property type="entry name" value="N-METHYLTRANSFERASE, PUTATIVE (DUF688)-RELATED"/>
    <property type="match status" value="1"/>
</dbReference>
<organism evidence="2 3">
    <name type="scientific">Perilla frutescens var. hirtella</name>
    <name type="common">Perilla citriodora</name>
    <name type="synonym">Perilla setoyensis</name>
    <dbReference type="NCBI Taxonomy" id="608512"/>
    <lineage>
        <taxon>Eukaryota</taxon>
        <taxon>Viridiplantae</taxon>
        <taxon>Streptophyta</taxon>
        <taxon>Embryophyta</taxon>
        <taxon>Tracheophyta</taxon>
        <taxon>Spermatophyta</taxon>
        <taxon>Magnoliopsida</taxon>
        <taxon>eudicotyledons</taxon>
        <taxon>Gunneridae</taxon>
        <taxon>Pentapetalae</taxon>
        <taxon>asterids</taxon>
        <taxon>lamiids</taxon>
        <taxon>Lamiales</taxon>
        <taxon>Lamiaceae</taxon>
        <taxon>Nepetoideae</taxon>
        <taxon>Elsholtzieae</taxon>
        <taxon>Perilla</taxon>
    </lineage>
</organism>
<evidence type="ECO:0000256" key="1">
    <source>
        <dbReference type="SAM" id="MobiDB-lite"/>
    </source>
</evidence>
<proteinExistence type="predicted"/>
<evidence type="ECO:0000313" key="3">
    <source>
        <dbReference type="Proteomes" id="UP001190926"/>
    </source>
</evidence>
<protein>
    <submittedName>
        <fullName evidence="2">Uncharacterized protein</fullName>
    </submittedName>
</protein>
<accession>A0AAD4PC82</accession>
<dbReference type="Pfam" id="PF05097">
    <property type="entry name" value="DUF688"/>
    <property type="match status" value="2"/>
</dbReference>
<feature type="region of interest" description="Disordered" evidence="1">
    <location>
        <begin position="78"/>
        <end position="103"/>
    </location>
</feature>
<sequence length="372" mass="41902">MVEKKLNFNQPILSVRRYSPKIVDERKGNNINAFPLMHWLPPQRSEPKSGPVRIPGAVPFHWEQSPGRPKEDILAHQVASSTSDNVTSDQFFDESSSKSSVGDGLDLDVVNQVIRLESAARRSQAEERRKYKVVNQDKSVLVHCRPSFENSFFHYKNKEEKEGSDDHNVEDEHENVITVCCLLPRSCLKTSACNLNPVPAMSLMNRVMTFPASRFMSGSSLMSSSSTDQSENYEYAVAELREREVVTKKSFKTLQELLMADEGSLKVKKENEFHDASETNIKTSDEMNMNIGDSSSEEEEDMHIRIAVNKATNNAKRQLLRARTLGNAHNLGVVTPPLPESPSDSWLFRTLPSVSGKKATTSTFISRFSNNY</sequence>